<accession>A0A3D8JW15</accession>
<dbReference type="AlphaFoldDB" id="A0A3D8JW15"/>
<evidence type="ECO:0000313" key="1">
    <source>
        <dbReference type="EMBL" id="RDU97247.1"/>
    </source>
</evidence>
<evidence type="ECO:0008006" key="3">
    <source>
        <dbReference type="Google" id="ProtNLM"/>
    </source>
</evidence>
<protein>
    <recommendedName>
        <fullName evidence="3">Tetratricopeptide repeat protein</fullName>
    </recommendedName>
</protein>
<comment type="caution">
    <text evidence="1">The sequence shown here is derived from an EMBL/GenBank/DDBJ whole genome shotgun (WGS) entry which is preliminary data.</text>
</comment>
<proteinExistence type="predicted"/>
<organism evidence="1 2">
    <name type="scientific">Trinickia dinghuensis</name>
    <dbReference type="NCBI Taxonomy" id="2291023"/>
    <lineage>
        <taxon>Bacteria</taxon>
        <taxon>Pseudomonadati</taxon>
        <taxon>Pseudomonadota</taxon>
        <taxon>Betaproteobacteria</taxon>
        <taxon>Burkholderiales</taxon>
        <taxon>Burkholderiaceae</taxon>
        <taxon>Trinickia</taxon>
    </lineage>
</organism>
<sequence length="89" mass="9546">MVDYRGVQLIGDVTARTWLQLGEPARALQSAERASTAPTAASLKFAIARAYLHAGHIHHALDITTSALADVDTCTVMPNFVAGFDDKHV</sequence>
<dbReference type="Proteomes" id="UP000256838">
    <property type="component" value="Unassembled WGS sequence"/>
</dbReference>
<reference evidence="1 2" key="1">
    <citation type="submission" date="2018-08" db="EMBL/GenBank/DDBJ databases">
        <title>Paraburkholderia sp. DHOM06 isolated from forest soil.</title>
        <authorList>
            <person name="Gao Z.-H."/>
            <person name="Qiu L.-H."/>
        </authorList>
    </citation>
    <scope>NUCLEOTIDE SEQUENCE [LARGE SCALE GENOMIC DNA]</scope>
    <source>
        <strain evidence="1 2">DHOM06</strain>
    </source>
</reference>
<gene>
    <name evidence="1" type="ORF">DWV00_18535</name>
</gene>
<evidence type="ECO:0000313" key="2">
    <source>
        <dbReference type="Proteomes" id="UP000256838"/>
    </source>
</evidence>
<name>A0A3D8JW15_9BURK</name>
<dbReference type="EMBL" id="QRGA01000010">
    <property type="protein sequence ID" value="RDU97247.1"/>
    <property type="molecule type" value="Genomic_DNA"/>
</dbReference>
<keyword evidence="2" id="KW-1185">Reference proteome</keyword>